<comment type="similarity">
    <text evidence="2">Belongs to the IL-17 family.</text>
</comment>
<evidence type="ECO:0000313" key="5">
    <source>
        <dbReference type="EMBL" id="KAL3857120.1"/>
    </source>
</evidence>
<gene>
    <name evidence="5" type="ORF">ACJMK2_011815</name>
</gene>
<dbReference type="Gene3D" id="2.10.90.10">
    <property type="entry name" value="Cystine-knot cytokines"/>
    <property type="match status" value="1"/>
</dbReference>
<reference evidence="5 6" key="1">
    <citation type="submission" date="2024-11" db="EMBL/GenBank/DDBJ databases">
        <title>Chromosome-level genome assembly of the freshwater bivalve Anodonta woodiana.</title>
        <authorList>
            <person name="Chen X."/>
        </authorList>
    </citation>
    <scope>NUCLEOTIDE SEQUENCE [LARGE SCALE GENOMIC DNA]</scope>
    <source>
        <strain evidence="5">MN2024</strain>
        <tissue evidence="5">Gills</tissue>
    </source>
</reference>
<sequence>MNYNDKRCKTNSKPFRFHVYGHRRCGGIDHLRGLNSVSSCPWSIEMETDNYRFPNQIARARCRCSSCKSSDRGKCQPIESYIPVVRKYCDIRSLRYEYVPCVEKVPVGCACIPNKPHALGR</sequence>
<evidence type="ECO:0000313" key="6">
    <source>
        <dbReference type="Proteomes" id="UP001634394"/>
    </source>
</evidence>
<dbReference type="EMBL" id="JBJQND010000013">
    <property type="protein sequence ID" value="KAL3857120.1"/>
    <property type="molecule type" value="Genomic_DNA"/>
</dbReference>
<comment type="subcellular location">
    <subcellularLocation>
        <location evidence="1">Secreted</location>
    </subcellularLocation>
</comment>
<evidence type="ECO:0000256" key="2">
    <source>
        <dbReference type="ARBA" id="ARBA00007236"/>
    </source>
</evidence>
<dbReference type="Proteomes" id="UP001634394">
    <property type="component" value="Unassembled WGS sequence"/>
</dbReference>
<accession>A0ABD3V676</accession>
<comment type="caution">
    <text evidence="5">The sequence shown here is derived from an EMBL/GenBank/DDBJ whole genome shotgun (WGS) entry which is preliminary data.</text>
</comment>
<proteinExistence type="inferred from homology"/>
<evidence type="ECO:0000256" key="1">
    <source>
        <dbReference type="ARBA" id="ARBA00004613"/>
    </source>
</evidence>
<dbReference type="GO" id="GO:0005576">
    <property type="term" value="C:extracellular region"/>
    <property type="evidence" value="ECO:0007669"/>
    <property type="project" value="UniProtKB-SubCell"/>
</dbReference>
<dbReference type="InterPro" id="IPR010345">
    <property type="entry name" value="IL-17_fam"/>
</dbReference>
<evidence type="ECO:0000256" key="4">
    <source>
        <dbReference type="ARBA" id="ARBA00022729"/>
    </source>
</evidence>
<keyword evidence="6" id="KW-1185">Reference proteome</keyword>
<protein>
    <submittedName>
        <fullName evidence="5">Uncharacterized protein</fullName>
    </submittedName>
</protein>
<dbReference type="SUPFAM" id="SSF57501">
    <property type="entry name" value="Cystine-knot cytokines"/>
    <property type="match status" value="1"/>
</dbReference>
<keyword evidence="3" id="KW-0964">Secreted</keyword>
<name>A0ABD3V676_SINWO</name>
<evidence type="ECO:0000256" key="3">
    <source>
        <dbReference type="ARBA" id="ARBA00022525"/>
    </source>
</evidence>
<dbReference type="InterPro" id="IPR029034">
    <property type="entry name" value="Cystine-knot_cytokine"/>
</dbReference>
<organism evidence="5 6">
    <name type="scientific">Sinanodonta woodiana</name>
    <name type="common">Chinese pond mussel</name>
    <name type="synonym">Anodonta woodiana</name>
    <dbReference type="NCBI Taxonomy" id="1069815"/>
    <lineage>
        <taxon>Eukaryota</taxon>
        <taxon>Metazoa</taxon>
        <taxon>Spiralia</taxon>
        <taxon>Lophotrochozoa</taxon>
        <taxon>Mollusca</taxon>
        <taxon>Bivalvia</taxon>
        <taxon>Autobranchia</taxon>
        <taxon>Heteroconchia</taxon>
        <taxon>Palaeoheterodonta</taxon>
        <taxon>Unionida</taxon>
        <taxon>Unionoidea</taxon>
        <taxon>Unionidae</taxon>
        <taxon>Unioninae</taxon>
        <taxon>Sinanodonta</taxon>
    </lineage>
</organism>
<dbReference type="Pfam" id="PF06083">
    <property type="entry name" value="IL17"/>
    <property type="match status" value="1"/>
</dbReference>
<dbReference type="AlphaFoldDB" id="A0ABD3V676"/>
<keyword evidence="4" id="KW-0732">Signal</keyword>